<evidence type="ECO:0000313" key="2">
    <source>
        <dbReference type="EMBL" id="SDN99195.1"/>
    </source>
</evidence>
<evidence type="ECO:0000313" key="3">
    <source>
        <dbReference type="Proteomes" id="UP000198704"/>
    </source>
</evidence>
<dbReference type="EMBL" id="FNHS01000013">
    <property type="protein sequence ID" value="SDN99195.1"/>
    <property type="molecule type" value="Genomic_DNA"/>
</dbReference>
<accession>A0A1H0FX32</accession>
<dbReference type="RefSeq" id="WP_091719174.1">
    <property type="nucleotide sequence ID" value="NZ_FNHS01000013.1"/>
</dbReference>
<sequence length="63" mass="6919">MRDDDDRPRKAVSHEIGQPLDTLSLSDLDERIALLRAEIARIEAARAAKQAAQGAADAFFKRG</sequence>
<keyword evidence="3" id="KW-1185">Reference proteome</keyword>
<proteinExistence type="predicted"/>
<organism evidence="2 3">
    <name type="scientific">Methylobacterium phyllostachyos</name>
    <dbReference type="NCBI Taxonomy" id="582672"/>
    <lineage>
        <taxon>Bacteria</taxon>
        <taxon>Pseudomonadati</taxon>
        <taxon>Pseudomonadota</taxon>
        <taxon>Alphaproteobacteria</taxon>
        <taxon>Hyphomicrobiales</taxon>
        <taxon>Methylobacteriaceae</taxon>
        <taxon>Methylobacterium</taxon>
    </lineage>
</organism>
<evidence type="ECO:0000256" key="1">
    <source>
        <dbReference type="SAM" id="Coils"/>
    </source>
</evidence>
<dbReference type="Proteomes" id="UP000198704">
    <property type="component" value="Unassembled WGS sequence"/>
</dbReference>
<protein>
    <submittedName>
        <fullName evidence="2">Uncharacterized small protein, DUF1192 family</fullName>
    </submittedName>
</protein>
<feature type="coiled-coil region" evidence="1">
    <location>
        <begin position="25"/>
        <end position="52"/>
    </location>
</feature>
<reference evidence="3" key="1">
    <citation type="submission" date="2016-10" db="EMBL/GenBank/DDBJ databases">
        <authorList>
            <person name="Varghese N."/>
            <person name="Submissions S."/>
        </authorList>
    </citation>
    <scope>NUCLEOTIDE SEQUENCE [LARGE SCALE GENOMIC DNA]</scope>
    <source>
        <strain evidence="3">BL47</strain>
    </source>
</reference>
<name>A0A1H0FX32_9HYPH</name>
<dbReference type="InterPro" id="IPR009579">
    <property type="entry name" value="DUF1192"/>
</dbReference>
<dbReference type="STRING" id="582672.SAMN05216360_113142"/>
<dbReference type="AlphaFoldDB" id="A0A1H0FX32"/>
<gene>
    <name evidence="2" type="ORF">SAMN05216360_113142</name>
</gene>
<keyword evidence="1" id="KW-0175">Coiled coil</keyword>
<dbReference type="Pfam" id="PF06698">
    <property type="entry name" value="DUF1192"/>
    <property type="match status" value="1"/>
</dbReference>
<dbReference type="OrthoDB" id="7872350at2"/>